<organism evidence="1 2">
    <name type="scientific">Vibrio qingdaonensis</name>
    <dbReference type="NCBI Taxonomy" id="2829491"/>
    <lineage>
        <taxon>Bacteria</taxon>
        <taxon>Pseudomonadati</taxon>
        <taxon>Pseudomonadota</taxon>
        <taxon>Gammaproteobacteria</taxon>
        <taxon>Vibrionales</taxon>
        <taxon>Vibrionaceae</taxon>
        <taxon>Vibrio</taxon>
    </lineage>
</organism>
<dbReference type="AlphaFoldDB" id="A0A9X3CKK1"/>
<dbReference type="Pfam" id="PF13692">
    <property type="entry name" value="Glyco_trans_1_4"/>
    <property type="match status" value="1"/>
</dbReference>
<dbReference type="Gene3D" id="3.40.50.11010">
    <property type="match status" value="1"/>
</dbReference>
<accession>A0A9X3CKK1</accession>
<dbReference type="EMBL" id="JAKRRY010000002">
    <property type="protein sequence ID" value="MCW8345001.1"/>
    <property type="molecule type" value="Genomic_DNA"/>
</dbReference>
<gene>
    <name evidence="1" type="ORF">MD535_03020</name>
</gene>
<keyword evidence="2" id="KW-1185">Reference proteome</keyword>
<evidence type="ECO:0000313" key="2">
    <source>
        <dbReference type="Proteomes" id="UP001155587"/>
    </source>
</evidence>
<proteinExistence type="predicted"/>
<dbReference type="GO" id="GO:0016757">
    <property type="term" value="F:glycosyltransferase activity"/>
    <property type="evidence" value="ECO:0007669"/>
    <property type="project" value="UniProtKB-KW"/>
</dbReference>
<evidence type="ECO:0000313" key="1">
    <source>
        <dbReference type="EMBL" id="MCW8345001.1"/>
    </source>
</evidence>
<dbReference type="Gene3D" id="3.40.50.2000">
    <property type="entry name" value="Glycogen Phosphorylase B"/>
    <property type="match status" value="1"/>
</dbReference>
<keyword evidence="1" id="KW-0328">Glycosyltransferase</keyword>
<name>A0A9X3CKK1_9VIBR</name>
<dbReference type="RefSeq" id="WP_265673578.1">
    <property type="nucleotide sequence ID" value="NZ_JAKRRY010000002.1"/>
</dbReference>
<dbReference type="EC" id="2.4.-.-" evidence="1"/>
<reference evidence="1" key="1">
    <citation type="submission" date="2022-02" db="EMBL/GenBank/DDBJ databases">
        <title>Vibrio sp. nov, a new bacterium isolated from seawater.</title>
        <authorList>
            <person name="Yuan Y."/>
        </authorList>
    </citation>
    <scope>NUCLEOTIDE SEQUENCE</scope>
    <source>
        <strain evidence="1">ZSDZ65</strain>
    </source>
</reference>
<protein>
    <submittedName>
        <fullName evidence="1">Glycosyltransferase</fullName>
        <ecNumber evidence="1">2.4.-.-</ecNumber>
    </submittedName>
</protein>
<dbReference type="SUPFAM" id="SSF53756">
    <property type="entry name" value="UDP-Glycosyltransferase/glycogen phosphorylase"/>
    <property type="match status" value="1"/>
</dbReference>
<dbReference type="Proteomes" id="UP001155587">
    <property type="component" value="Unassembled WGS sequence"/>
</dbReference>
<comment type="caution">
    <text evidence="1">The sequence shown here is derived from an EMBL/GenBank/DDBJ whole genome shotgun (WGS) entry which is preliminary data.</text>
</comment>
<sequence length="373" mass="41833">MRDLIVFGEDFGALPSSTQHLVKRLAKQRKVLWINSIGLRQPRFSRHDLHRAANKLLGKDKSHQLDLDTETVPSSITIVNLITIPAPRSAMARKLAANLMAYQLRPIINKLSLNNALVWTSLPTAVDVCPLLGDYPVLYYCGDDFGALAGVDHRTVLEHEERLVANADMIITASDKLLSKFPDSKTNVLSHGVDCGKFSTPTIRATDLPNNQRPIAGFYGSLSDWIDYPLLNDAIRALPHWDFVFIGPLELDSFPIIQADNVHYLGPRPHSQLPSYSQHWTVSLLPFVLNEQIIACNPLKLKEYLASRRPIVASNFPALDPYREHVNVVHDSASLIQALKRLELHSAELPKGIVDSESWDQRVITLEHYLEAI</sequence>
<keyword evidence="1" id="KW-0808">Transferase</keyword>